<dbReference type="InterPro" id="IPR058240">
    <property type="entry name" value="rSAM_sf"/>
</dbReference>
<dbReference type="Proteomes" id="UP000824267">
    <property type="component" value="Unassembled WGS sequence"/>
</dbReference>
<dbReference type="PIRSF" id="PIRSF004869">
    <property type="entry name" value="PflX_prd"/>
    <property type="match status" value="1"/>
</dbReference>
<dbReference type="AlphaFoldDB" id="A0A9D1RI84"/>
<comment type="caution">
    <text evidence="7">The sequence shown here is derived from an EMBL/GenBank/DDBJ whole genome shotgun (WGS) entry which is preliminary data.</text>
</comment>
<dbReference type="GO" id="GO:0046872">
    <property type="term" value="F:metal ion binding"/>
    <property type="evidence" value="ECO:0007669"/>
    <property type="project" value="UniProtKB-KW"/>
</dbReference>
<dbReference type="GO" id="GO:0051536">
    <property type="term" value="F:iron-sulfur cluster binding"/>
    <property type="evidence" value="ECO:0007669"/>
    <property type="project" value="UniProtKB-KW"/>
</dbReference>
<feature type="binding site" evidence="5">
    <location>
        <position position="76"/>
    </location>
    <ligand>
        <name>[4Fe-4S] cluster</name>
        <dbReference type="ChEBI" id="CHEBI:49883"/>
        <note>4Fe-4S-S-AdoMet</note>
    </ligand>
</feature>
<comment type="cofactor">
    <cofactor evidence="5">
        <name>[4Fe-4S] cluster</name>
        <dbReference type="ChEBI" id="CHEBI:49883"/>
    </cofactor>
    <text evidence="5">Binds 1 [4Fe-4S] cluster. The cluster is coordinated with 3 cysteines and an exchangeable S-adenosyl-L-methionine.</text>
</comment>
<dbReference type="PANTHER" id="PTHR43075">
    <property type="entry name" value="FORMATE LYASE ACTIVATING ENZYME, PUTATIVE (AFU_ORTHOLOGUE AFUA_2G15630)-RELATED"/>
    <property type="match status" value="1"/>
</dbReference>
<feature type="binding site" evidence="5">
    <location>
        <position position="79"/>
    </location>
    <ligand>
        <name>[4Fe-4S] cluster</name>
        <dbReference type="ChEBI" id="CHEBI:49883"/>
        <note>4Fe-4S-S-AdoMet</note>
    </ligand>
</feature>
<gene>
    <name evidence="7" type="ORF">IAC47_06655</name>
</gene>
<evidence type="ECO:0000256" key="2">
    <source>
        <dbReference type="ARBA" id="ARBA00022723"/>
    </source>
</evidence>
<evidence type="ECO:0000313" key="7">
    <source>
        <dbReference type="EMBL" id="HIW87935.1"/>
    </source>
</evidence>
<dbReference type="InterPro" id="IPR040085">
    <property type="entry name" value="MJ0674-like"/>
</dbReference>
<dbReference type="EMBL" id="DXGG01000209">
    <property type="protein sequence ID" value="HIW87935.1"/>
    <property type="molecule type" value="Genomic_DNA"/>
</dbReference>
<feature type="binding site" evidence="5">
    <location>
        <position position="72"/>
    </location>
    <ligand>
        <name>[4Fe-4S] cluster</name>
        <dbReference type="ChEBI" id="CHEBI:49883"/>
        <note>4Fe-4S-S-AdoMet</note>
    </ligand>
</feature>
<dbReference type="GO" id="GO:0003824">
    <property type="term" value="F:catalytic activity"/>
    <property type="evidence" value="ECO:0007669"/>
    <property type="project" value="InterPro"/>
</dbReference>
<dbReference type="InterPro" id="IPR013785">
    <property type="entry name" value="Aldolase_TIM"/>
</dbReference>
<evidence type="ECO:0000256" key="5">
    <source>
        <dbReference type="PIRSR" id="PIRSR004869-50"/>
    </source>
</evidence>
<dbReference type="InterPro" id="IPR007197">
    <property type="entry name" value="rSAM"/>
</dbReference>
<dbReference type="InterPro" id="IPR016431">
    <property type="entry name" value="Pyrv-formate_lyase-activ_prd"/>
</dbReference>
<evidence type="ECO:0000256" key="1">
    <source>
        <dbReference type="ARBA" id="ARBA00022691"/>
    </source>
</evidence>
<dbReference type="SFLD" id="SFLDG01099">
    <property type="entry name" value="Uncharacterised_Radical_SAM_Su"/>
    <property type="match status" value="1"/>
</dbReference>
<name>A0A9D1RI84_9BACT</name>
<keyword evidence="1 5" id="KW-0949">S-adenosyl-L-methionine</keyword>
<reference evidence="7" key="2">
    <citation type="submission" date="2021-04" db="EMBL/GenBank/DDBJ databases">
        <authorList>
            <person name="Gilroy R."/>
        </authorList>
    </citation>
    <scope>NUCLEOTIDE SEQUENCE</scope>
    <source>
        <strain evidence="7">Gambia16-930</strain>
    </source>
</reference>
<reference evidence="7" key="1">
    <citation type="journal article" date="2021" name="PeerJ">
        <title>Extensive microbial diversity within the chicken gut microbiome revealed by metagenomics and culture.</title>
        <authorList>
            <person name="Gilroy R."/>
            <person name="Ravi A."/>
            <person name="Getino M."/>
            <person name="Pursley I."/>
            <person name="Horton D.L."/>
            <person name="Alikhan N.F."/>
            <person name="Baker D."/>
            <person name="Gharbi K."/>
            <person name="Hall N."/>
            <person name="Watson M."/>
            <person name="Adriaenssens E.M."/>
            <person name="Foster-Nyarko E."/>
            <person name="Jarju S."/>
            <person name="Secka A."/>
            <person name="Antonio M."/>
            <person name="Oren A."/>
            <person name="Chaudhuri R.R."/>
            <person name="La Ragione R."/>
            <person name="Hildebrand F."/>
            <person name="Pallen M.J."/>
        </authorList>
    </citation>
    <scope>NUCLEOTIDE SEQUENCE</scope>
    <source>
        <strain evidence="7">Gambia16-930</strain>
    </source>
</reference>
<evidence type="ECO:0000313" key="8">
    <source>
        <dbReference type="Proteomes" id="UP000824267"/>
    </source>
</evidence>
<dbReference type="Pfam" id="PF04055">
    <property type="entry name" value="Radical_SAM"/>
    <property type="match status" value="1"/>
</dbReference>
<protein>
    <submittedName>
        <fullName evidence="7">Radical SAM protein</fullName>
    </submittedName>
</protein>
<dbReference type="Gene3D" id="3.20.20.70">
    <property type="entry name" value="Aldolase class I"/>
    <property type="match status" value="1"/>
</dbReference>
<dbReference type="SFLD" id="SFLDS00029">
    <property type="entry name" value="Radical_SAM"/>
    <property type="match status" value="1"/>
</dbReference>
<feature type="domain" description="Radical SAM core" evidence="6">
    <location>
        <begin position="69"/>
        <end position="199"/>
    </location>
</feature>
<accession>A0A9D1RI84</accession>
<dbReference type="PANTHER" id="PTHR43075:SF1">
    <property type="entry name" value="FORMATE LYASE ACTIVATING ENZYME, PUTATIVE (AFU_ORTHOLOGUE AFUA_2G15630)-RELATED"/>
    <property type="match status" value="1"/>
</dbReference>
<organism evidence="7 8">
    <name type="scientific">Candidatus Onthomorpha intestinigallinarum</name>
    <dbReference type="NCBI Taxonomy" id="2840880"/>
    <lineage>
        <taxon>Bacteria</taxon>
        <taxon>Pseudomonadati</taxon>
        <taxon>Bacteroidota</taxon>
        <taxon>Bacteroidia</taxon>
        <taxon>Bacteroidales</taxon>
        <taxon>Candidatus Onthomorpha</taxon>
    </lineage>
</organism>
<keyword evidence="2 5" id="KW-0479">Metal-binding</keyword>
<sequence length="314" mass="35716">MNTDIPYTDEEREALRHCRLCPRKCGADRTKGEMGFCNCTDEIGVSLVCNHNGEEPVISREKGICNVFFIHCNLQCIYCQNRQISRNVSRPELPYGSFDRLIARIKEVLSESENVLGFVSPTHHLPLMKAVIRTLNSEGLHPRIVYNTNAYDNVEELKKLEGMVDIYLPDLKYMDRDLARRLSMAEDYPQKALEAIGEMYRQKGSSLLTDADDVLESGLIVRHLVLPDCSDNTAMVLEAISGISPNIAVSLMSQYAPPEPMPYAFLNKRLSESQYETARERFFETGLHKGWMQDLSSQENLVPDFDKGTWSHSK</sequence>
<keyword evidence="4 5" id="KW-0411">Iron-sulfur</keyword>
<evidence type="ECO:0000256" key="4">
    <source>
        <dbReference type="ARBA" id="ARBA00023014"/>
    </source>
</evidence>
<evidence type="ECO:0000259" key="6">
    <source>
        <dbReference type="Pfam" id="PF04055"/>
    </source>
</evidence>
<proteinExistence type="predicted"/>
<keyword evidence="3 5" id="KW-0408">Iron</keyword>
<dbReference type="CDD" id="cd01335">
    <property type="entry name" value="Radical_SAM"/>
    <property type="match status" value="1"/>
</dbReference>
<evidence type="ECO:0000256" key="3">
    <source>
        <dbReference type="ARBA" id="ARBA00023004"/>
    </source>
</evidence>
<dbReference type="SUPFAM" id="SSF102114">
    <property type="entry name" value="Radical SAM enzymes"/>
    <property type="match status" value="1"/>
</dbReference>